<evidence type="ECO:0000313" key="3">
    <source>
        <dbReference type="EMBL" id="KAG5508261.1"/>
    </source>
</evidence>
<dbReference type="OrthoDB" id="10258156at2759"/>
<dbReference type="GeneID" id="94291552"/>
<dbReference type="PANTHER" id="PTHR12496:SF0">
    <property type="entry name" value="METHYLTRANSFERASE DOMAIN-CONTAINING PROTEIN"/>
    <property type="match status" value="1"/>
</dbReference>
<name>A0A836IBK0_9TRYP</name>
<reference evidence="3 4" key="1">
    <citation type="submission" date="2021-02" db="EMBL/GenBank/DDBJ databases">
        <title>Porcisia hertigi Genome sequencing and assembly.</title>
        <authorList>
            <person name="Almutairi H."/>
            <person name="Gatherer D."/>
        </authorList>
    </citation>
    <scope>NUCLEOTIDE SEQUENCE [LARGE SCALE GENOMIC DNA]</scope>
    <source>
        <strain evidence="3 4">C119</strain>
    </source>
</reference>
<dbReference type="Proteomes" id="UP000674318">
    <property type="component" value="Chromosome 17"/>
</dbReference>
<evidence type="ECO:0000259" key="2">
    <source>
        <dbReference type="Pfam" id="PF13679"/>
    </source>
</evidence>
<accession>A0A836IBK0</accession>
<keyword evidence="4" id="KW-1185">Reference proteome</keyword>
<dbReference type="Pfam" id="PF13679">
    <property type="entry name" value="Methyltransf_32"/>
    <property type="match status" value="1"/>
</dbReference>
<dbReference type="InterPro" id="IPR025714">
    <property type="entry name" value="Methyltranfer_dom"/>
</dbReference>
<dbReference type="PANTHER" id="PTHR12496">
    <property type="entry name" value="CGI-41 METHYLTRANSFERASE"/>
    <property type="match status" value="1"/>
</dbReference>
<feature type="compositionally biased region" description="Basic and acidic residues" evidence="1">
    <location>
        <begin position="876"/>
        <end position="885"/>
    </location>
</feature>
<protein>
    <recommendedName>
        <fullName evidence="2">Methyltransferase domain-containing protein</fullName>
    </recommendedName>
</protein>
<feature type="domain" description="Methyltransferase" evidence="2">
    <location>
        <begin position="754"/>
        <end position="794"/>
    </location>
</feature>
<dbReference type="InterPro" id="IPR052220">
    <property type="entry name" value="METTL25"/>
</dbReference>
<proteinExistence type="predicted"/>
<evidence type="ECO:0000256" key="1">
    <source>
        <dbReference type="SAM" id="MobiDB-lite"/>
    </source>
</evidence>
<dbReference type="AlphaFoldDB" id="A0A836IBK0"/>
<sequence length="1055" mass="115613">MPSLHSLALPLPAEYAENTREGFSFFCTNDSSNCDASAAPTPATEKNAVGRYLDDLCAFLRSSKLIQAHPENFFQYILGETWAVSPVHFDNSPVDPQELAHTQMLLKAFTPILQGDDVMDKLRALVRDGPPTGLAQCPDSVVGGEGAASAANASLASLQAFYASTRSLMLSRARRPENDAARLTLLTEAERLLLDCNSASAKAQKQHEHAILDLVVSYGMNPKKQHEVRIMRDTIRDLALCCNVGAENTVPVELQGREAQSLEEEEEAVKHCNGGVARVETAINIGEGKGYVSRALALCDNLQVIGLDCNPAHKERTVERFESLLETSFSSRNGSSRVNLMYAPRGHMASIACRIDEKVDWASLLHGHVRTCADPCFSPARSYDGDTCAATEYVAEDRHVPPKDDMVACTRIRSADAVKLACRVCGKVVRQESTTVIMKHVYGHLQSTANSTPGLSPACAPRKETETSTSPPPSHLAIPTWEEVHQWNLLLSQHAYVARLTEHFFTVTDVGERHSSSRKDAALLKRLRIEDSEKRLALQVRSSEATPGYLTLASKTWSRTLAGTCGPQQPATPWPSLVALEPAYTARGYRVELLLALLKAPKWREPYSRPPVGVNDVVEEVTHAAAVSPSARQSDTERDVAPPGDVQSPERWSYTRAIGTIVGYDGGADSHLVCIDQETKRRALRLYRLPAEASTAPHGCEFHPLGSQGEGIASLGDWQLPDPVTWGRERVALVLSVLPPTLPSTPAVYVPSVRNTIFIGLHTCGDLGSNVCRIFRNSSARGLLLVSCCWHALTPKGFPLSRALQRRGFTTTSVSFLLATQPVDAWSSASPEGHRSSAKLLFFRSLFKLLWTQLAKGWKAGQRDGSLPRSSGCPHTDTEKDVDRCTFPETPPHLEPAFLRRISREKDTLTFAQFVHAVAVEYIYVESAKTTLFTPWNIGQCCAACRETQEAYVRNALGQQRIPETMGARFERDHFASFLGLTVLRMWMCHLVESLLLLDRALYLHEELANSNCRAAGASSAELESSAVALVPLFDGALSPRMYGILARRGGSAYA</sequence>
<evidence type="ECO:0000313" key="4">
    <source>
        <dbReference type="Proteomes" id="UP000674318"/>
    </source>
</evidence>
<dbReference type="RefSeq" id="XP_067758150.1">
    <property type="nucleotide sequence ID" value="XM_067901475.1"/>
</dbReference>
<dbReference type="KEGG" id="phet:94291552"/>
<feature type="region of interest" description="Disordered" evidence="1">
    <location>
        <begin position="625"/>
        <end position="649"/>
    </location>
</feature>
<organism evidence="3 4">
    <name type="scientific">Porcisia hertigi</name>
    <dbReference type="NCBI Taxonomy" id="2761500"/>
    <lineage>
        <taxon>Eukaryota</taxon>
        <taxon>Discoba</taxon>
        <taxon>Euglenozoa</taxon>
        <taxon>Kinetoplastea</taxon>
        <taxon>Metakinetoplastina</taxon>
        <taxon>Trypanosomatida</taxon>
        <taxon>Trypanosomatidae</taxon>
        <taxon>Leishmaniinae</taxon>
        <taxon>Porcisia</taxon>
    </lineage>
</organism>
<feature type="region of interest" description="Disordered" evidence="1">
    <location>
        <begin position="449"/>
        <end position="476"/>
    </location>
</feature>
<feature type="region of interest" description="Disordered" evidence="1">
    <location>
        <begin position="861"/>
        <end position="885"/>
    </location>
</feature>
<dbReference type="EMBL" id="JAFJZO010000017">
    <property type="protein sequence ID" value="KAG5508261.1"/>
    <property type="molecule type" value="Genomic_DNA"/>
</dbReference>
<comment type="caution">
    <text evidence="3">The sequence shown here is derived from an EMBL/GenBank/DDBJ whole genome shotgun (WGS) entry which is preliminary data.</text>
</comment>
<gene>
    <name evidence="3" type="ORF">JKF63_05517</name>
</gene>